<gene>
    <name evidence="2" type="ORF">L9F63_022177</name>
</gene>
<organism evidence="2 3">
    <name type="scientific">Diploptera punctata</name>
    <name type="common">Pacific beetle cockroach</name>
    <dbReference type="NCBI Taxonomy" id="6984"/>
    <lineage>
        <taxon>Eukaryota</taxon>
        <taxon>Metazoa</taxon>
        <taxon>Ecdysozoa</taxon>
        <taxon>Arthropoda</taxon>
        <taxon>Hexapoda</taxon>
        <taxon>Insecta</taxon>
        <taxon>Pterygota</taxon>
        <taxon>Neoptera</taxon>
        <taxon>Polyneoptera</taxon>
        <taxon>Dictyoptera</taxon>
        <taxon>Blattodea</taxon>
        <taxon>Blaberoidea</taxon>
        <taxon>Blaberidae</taxon>
        <taxon>Diplopterinae</taxon>
        <taxon>Diploptera</taxon>
    </lineage>
</organism>
<reference evidence="2" key="1">
    <citation type="journal article" date="2023" name="IScience">
        <title>Live-bearing cockroach genome reveals convergent evolutionary mechanisms linked to viviparity in insects and beyond.</title>
        <authorList>
            <person name="Fouks B."/>
            <person name="Harrison M.C."/>
            <person name="Mikhailova A.A."/>
            <person name="Marchal E."/>
            <person name="English S."/>
            <person name="Carruthers M."/>
            <person name="Jennings E.C."/>
            <person name="Chiamaka E.L."/>
            <person name="Frigard R.A."/>
            <person name="Pippel M."/>
            <person name="Attardo G.M."/>
            <person name="Benoit J.B."/>
            <person name="Bornberg-Bauer E."/>
            <person name="Tobe S.S."/>
        </authorList>
    </citation>
    <scope>NUCLEOTIDE SEQUENCE</scope>
    <source>
        <strain evidence="2">Stay&amp;Tobe</strain>
    </source>
</reference>
<sequence length="70" mass="8262">LPLVLILHYFHHLLASFNLTKNTRHGNDARALKHDHAFYLHFRNMVVTSRFLEDTSWNSKMSTKKEIGKL</sequence>
<feature type="signal peptide" evidence="1">
    <location>
        <begin position="1"/>
        <end position="15"/>
    </location>
</feature>
<evidence type="ECO:0000313" key="2">
    <source>
        <dbReference type="EMBL" id="KAJ9583484.1"/>
    </source>
</evidence>
<feature type="chain" id="PRO_5042157264" evidence="1">
    <location>
        <begin position="16"/>
        <end position="70"/>
    </location>
</feature>
<dbReference type="EMBL" id="JASPKZ010007586">
    <property type="protein sequence ID" value="KAJ9583484.1"/>
    <property type="molecule type" value="Genomic_DNA"/>
</dbReference>
<evidence type="ECO:0000313" key="3">
    <source>
        <dbReference type="Proteomes" id="UP001233999"/>
    </source>
</evidence>
<comment type="caution">
    <text evidence="2">The sequence shown here is derived from an EMBL/GenBank/DDBJ whole genome shotgun (WGS) entry which is preliminary data.</text>
</comment>
<name>A0AAD8EB79_DIPPU</name>
<dbReference type="Proteomes" id="UP001233999">
    <property type="component" value="Unassembled WGS sequence"/>
</dbReference>
<dbReference type="AlphaFoldDB" id="A0AAD8EB79"/>
<keyword evidence="3" id="KW-1185">Reference proteome</keyword>
<keyword evidence="1" id="KW-0732">Signal</keyword>
<feature type="non-terminal residue" evidence="2">
    <location>
        <position position="70"/>
    </location>
</feature>
<feature type="non-terminal residue" evidence="2">
    <location>
        <position position="1"/>
    </location>
</feature>
<proteinExistence type="predicted"/>
<evidence type="ECO:0000256" key="1">
    <source>
        <dbReference type="SAM" id="SignalP"/>
    </source>
</evidence>
<protein>
    <submittedName>
        <fullName evidence="2">Uncharacterized protein</fullName>
    </submittedName>
</protein>
<reference evidence="2" key="2">
    <citation type="submission" date="2023-05" db="EMBL/GenBank/DDBJ databases">
        <authorList>
            <person name="Fouks B."/>
        </authorList>
    </citation>
    <scope>NUCLEOTIDE SEQUENCE</scope>
    <source>
        <strain evidence="2">Stay&amp;Tobe</strain>
        <tissue evidence="2">Testes</tissue>
    </source>
</reference>
<accession>A0AAD8EB79</accession>